<keyword evidence="3" id="KW-1185">Reference proteome</keyword>
<keyword evidence="1" id="KW-1133">Transmembrane helix</keyword>
<feature type="transmembrane region" description="Helical" evidence="1">
    <location>
        <begin position="119"/>
        <end position="136"/>
    </location>
</feature>
<reference evidence="4" key="1">
    <citation type="submission" date="2016-11" db="UniProtKB">
        <authorList>
            <consortium name="WormBaseParasite"/>
        </authorList>
    </citation>
    <scope>IDENTIFICATION</scope>
</reference>
<keyword evidence="1" id="KW-0812">Transmembrane</keyword>
<dbReference type="Proteomes" id="UP000095282">
    <property type="component" value="Unplaced"/>
</dbReference>
<evidence type="ECO:0000313" key="3">
    <source>
        <dbReference type="Proteomes" id="UP000095282"/>
    </source>
</evidence>
<evidence type="ECO:0000256" key="1">
    <source>
        <dbReference type="SAM" id="Phobius"/>
    </source>
</evidence>
<feature type="signal peptide" evidence="2">
    <location>
        <begin position="1"/>
        <end position="18"/>
    </location>
</feature>
<dbReference type="STRING" id="1561998.A0A1I7TDM8"/>
<keyword evidence="1" id="KW-0472">Membrane</keyword>
<dbReference type="eggNOG" id="ENOG502TI8F">
    <property type="taxonomic scope" value="Eukaryota"/>
</dbReference>
<keyword evidence="2" id="KW-0732">Signal</keyword>
<evidence type="ECO:0000313" key="4">
    <source>
        <dbReference type="WBParaSite" id="Csp11.Scaffold586.g4897.t1"/>
    </source>
</evidence>
<dbReference type="WBParaSite" id="Csp11.Scaffold586.g4897.t1">
    <property type="protein sequence ID" value="Csp11.Scaffold586.g4897.t1"/>
    <property type="gene ID" value="Csp11.Scaffold586.g4897"/>
</dbReference>
<protein>
    <submittedName>
        <fullName evidence="4">Uncharacterized protein</fullName>
    </submittedName>
</protein>
<sequence>MKISIFFLLTLIFNAAYGSDQVPDELRDEFRTLAASRLDYMMKNVMPTDGQLTMSFIVTDCRISSDPKIEKTGKSGFWKKRRVERCVCTSGVRQTVLTRFVCDTELFPIKNSQKDTIKLLTNIFVILLIIGVCLSWRNKCTRPVPIHPSNILNLSNKPNTSDEYEVITLDTTKSSIKSLSFNSFRTFFISIPKKFRIIV</sequence>
<accession>A0A1I7TDM8</accession>
<dbReference type="AlphaFoldDB" id="A0A1I7TDM8"/>
<name>A0A1I7TDM8_9PELO</name>
<organism evidence="3 4">
    <name type="scientific">Caenorhabditis tropicalis</name>
    <dbReference type="NCBI Taxonomy" id="1561998"/>
    <lineage>
        <taxon>Eukaryota</taxon>
        <taxon>Metazoa</taxon>
        <taxon>Ecdysozoa</taxon>
        <taxon>Nematoda</taxon>
        <taxon>Chromadorea</taxon>
        <taxon>Rhabditida</taxon>
        <taxon>Rhabditina</taxon>
        <taxon>Rhabditomorpha</taxon>
        <taxon>Rhabditoidea</taxon>
        <taxon>Rhabditidae</taxon>
        <taxon>Peloderinae</taxon>
        <taxon>Caenorhabditis</taxon>
    </lineage>
</organism>
<proteinExistence type="predicted"/>
<evidence type="ECO:0000256" key="2">
    <source>
        <dbReference type="SAM" id="SignalP"/>
    </source>
</evidence>
<feature type="chain" id="PRO_5009307408" evidence="2">
    <location>
        <begin position="19"/>
        <end position="199"/>
    </location>
</feature>